<evidence type="ECO:0000256" key="8">
    <source>
        <dbReference type="ARBA" id="ARBA00023242"/>
    </source>
</evidence>
<dbReference type="Pfam" id="PF07575">
    <property type="entry name" value="Nucleopor_Nup85"/>
    <property type="match status" value="1"/>
</dbReference>
<evidence type="ECO:0000256" key="5">
    <source>
        <dbReference type="ARBA" id="ARBA00022927"/>
    </source>
</evidence>
<evidence type="ECO:0000256" key="1">
    <source>
        <dbReference type="ARBA" id="ARBA00004567"/>
    </source>
</evidence>
<comment type="function">
    <text evidence="9">Functions as a component of the nuclear pore complex (NPC).</text>
</comment>
<sequence length="683" mass="78129">MASERESEEISVPLPSSEDASLQATWGLGNQLFVYAADRRPAKDTNGEGSDMGHTQSYDILDLRWGQDMHGPTTRKLINESHSVFVMLQGQVTSLSGSALYNQLKEASRQYRSIAKACSLELQLLMSNTVDEGEREYYGNQVELLETMQIIWSLCEILFIDIAPGEMVLVQLLNWVRWHFSAGREMAQDVINDEIPEEHPAYWEAIFRLLLQGEIERVRKLLSLHSCSQTQPFTSVEELLKKMPQWGNLRTVSLAEFDLKWRHWREECMRRYEEGHFTAFAELERVVQVLCGDMLVFSELKDYCETWYHLLISRLLYQNPTVRPTDLAFHVQACMEEFQRAGHRMGHVDNILQAALEFDLHQVIKDSSTSLGDRSWWFGAHLTDILHHCGQIDSQKLPFGSNLREYLLLEYVAGLMSHHSLWQVGVDYLDHCPVFGKEHMKLYIENLPLDSERKANKLIHICEERDLLEQVQSICKIMGVRCSQDGRLGSALSWFLRSKDVPAATRLTEKFLQDYKENGNFSHLDLLDHMGPTMLLTQQLTFLGKYREFHRMYQEKDLKGAASLLLSMLTARAAPRHFWVTLLMDALPLLETPQVILGTSQTYELMHCLEELTQDLTRNTPTSTTPSRASSTPTPQSAGTGVTAAGSSQILSQRDLEKLKLLRLALCRNLSRSIVHEGTIVPL</sequence>
<evidence type="ECO:0000256" key="4">
    <source>
        <dbReference type="ARBA" id="ARBA00022816"/>
    </source>
</evidence>
<dbReference type="InterPro" id="IPR011502">
    <property type="entry name" value="Nucleoporin_Nup85"/>
</dbReference>
<comment type="similarity">
    <text evidence="2 9">Belongs to the nucleoporin Nup85 family.</text>
</comment>
<comment type="subcellular location">
    <subcellularLocation>
        <location evidence="1 9">Nucleus</location>
        <location evidence="1 9">Nuclear pore complex</location>
    </subcellularLocation>
</comment>
<feature type="compositionally biased region" description="Low complexity" evidence="10">
    <location>
        <begin position="617"/>
        <end position="635"/>
    </location>
</feature>
<feature type="region of interest" description="Disordered" evidence="10">
    <location>
        <begin position="617"/>
        <end position="646"/>
    </location>
</feature>
<dbReference type="PANTHER" id="PTHR13373:SF21">
    <property type="entry name" value="NUCLEAR PORE COMPLEX PROTEIN NUP85"/>
    <property type="match status" value="1"/>
</dbReference>
<dbReference type="EMBL" id="JBAMIC010000002">
    <property type="protein sequence ID" value="KAK7111394.1"/>
    <property type="molecule type" value="Genomic_DNA"/>
</dbReference>
<evidence type="ECO:0000256" key="9">
    <source>
        <dbReference type="RuleBase" id="RU365073"/>
    </source>
</evidence>
<dbReference type="GO" id="GO:0017056">
    <property type="term" value="F:structural constituent of nuclear pore"/>
    <property type="evidence" value="ECO:0007669"/>
    <property type="project" value="TreeGrafter"/>
</dbReference>
<evidence type="ECO:0000256" key="7">
    <source>
        <dbReference type="ARBA" id="ARBA00023132"/>
    </source>
</evidence>
<proteinExistence type="inferred from homology"/>
<dbReference type="AlphaFoldDB" id="A0AAN9GKG7"/>
<dbReference type="PANTHER" id="PTHR13373">
    <property type="entry name" value="FROUNT PROTEIN-RELATED"/>
    <property type="match status" value="1"/>
</dbReference>
<evidence type="ECO:0000313" key="12">
    <source>
        <dbReference type="Proteomes" id="UP001374579"/>
    </source>
</evidence>
<gene>
    <name evidence="11" type="ORF">V1264_011032</name>
</gene>
<comment type="caution">
    <text evidence="11">The sequence shown here is derived from an EMBL/GenBank/DDBJ whole genome shotgun (WGS) entry which is preliminary data.</text>
</comment>
<dbReference type="GO" id="GO:0031965">
    <property type="term" value="C:nuclear membrane"/>
    <property type="evidence" value="ECO:0007669"/>
    <property type="project" value="UniProtKB-UniRule"/>
</dbReference>
<evidence type="ECO:0000256" key="10">
    <source>
        <dbReference type="SAM" id="MobiDB-lite"/>
    </source>
</evidence>
<organism evidence="11 12">
    <name type="scientific">Littorina saxatilis</name>
    <dbReference type="NCBI Taxonomy" id="31220"/>
    <lineage>
        <taxon>Eukaryota</taxon>
        <taxon>Metazoa</taxon>
        <taxon>Spiralia</taxon>
        <taxon>Lophotrochozoa</taxon>
        <taxon>Mollusca</taxon>
        <taxon>Gastropoda</taxon>
        <taxon>Caenogastropoda</taxon>
        <taxon>Littorinimorpha</taxon>
        <taxon>Littorinoidea</taxon>
        <taxon>Littorinidae</taxon>
        <taxon>Littorina</taxon>
    </lineage>
</organism>
<dbReference type="GO" id="GO:0045893">
    <property type="term" value="P:positive regulation of DNA-templated transcription"/>
    <property type="evidence" value="ECO:0007669"/>
    <property type="project" value="TreeGrafter"/>
</dbReference>
<keyword evidence="5 9" id="KW-0653">Protein transport</keyword>
<reference evidence="11 12" key="1">
    <citation type="submission" date="2024-02" db="EMBL/GenBank/DDBJ databases">
        <title>Chromosome-scale genome assembly of the rough periwinkle Littorina saxatilis.</title>
        <authorList>
            <person name="De Jode A."/>
            <person name="Faria R."/>
            <person name="Formenti G."/>
            <person name="Sims Y."/>
            <person name="Smith T.P."/>
            <person name="Tracey A."/>
            <person name="Wood J.M.D."/>
            <person name="Zagrodzka Z.B."/>
            <person name="Johannesson K."/>
            <person name="Butlin R.K."/>
            <person name="Leder E.H."/>
        </authorList>
    </citation>
    <scope>NUCLEOTIDE SEQUENCE [LARGE SCALE GENOMIC DNA]</scope>
    <source>
        <strain evidence="11">Snail1</strain>
        <tissue evidence="11">Muscle</tissue>
    </source>
</reference>
<dbReference type="GO" id="GO:0006406">
    <property type="term" value="P:mRNA export from nucleus"/>
    <property type="evidence" value="ECO:0007669"/>
    <property type="project" value="TreeGrafter"/>
</dbReference>
<dbReference type="GO" id="GO:0031080">
    <property type="term" value="C:nuclear pore outer ring"/>
    <property type="evidence" value="ECO:0007669"/>
    <property type="project" value="TreeGrafter"/>
</dbReference>
<protein>
    <recommendedName>
        <fullName evidence="9">Nuclear pore complex protein Nup85</fullName>
    </recommendedName>
</protein>
<accession>A0AAN9GKG7</accession>
<evidence type="ECO:0000256" key="3">
    <source>
        <dbReference type="ARBA" id="ARBA00022448"/>
    </source>
</evidence>
<keyword evidence="3 9" id="KW-0813">Transport</keyword>
<keyword evidence="8 9" id="KW-0539">Nucleus</keyword>
<dbReference type="Proteomes" id="UP001374579">
    <property type="component" value="Unassembled WGS sequence"/>
</dbReference>
<keyword evidence="7 9" id="KW-0906">Nuclear pore complex</keyword>
<keyword evidence="9" id="KW-0472">Membrane</keyword>
<keyword evidence="6 9" id="KW-0811">Translocation</keyword>
<evidence type="ECO:0000256" key="6">
    <source>
        <dbReference type="ARBA" id="ARBA00023010"/>
    </source>
</evidence>
<keyword evidence="12" id="KW-1185">Reference proteome</keyword>
<keyword evidence="4 9" id="KW-0509">mRNA transport</keyword>
<dbReference type="GO" id="GO:0006606">
    <property type="term" value="P:protein import into nucleus"/>
    <property type="evidence" value="ECO:0007669"/>
    <property type="project" value="TreeGrafter"/>
</dbReference>
<evidence type="ECO:0000313" key="11">
    <source>
        <dbReference type="EMBL" id="KAK7111394.1"/>
    </source>
</evidence>
<name>A0AAN9GKG7_9CAEN</name>
<feature type="compositionally biased region" description="Polar residues" evidence="10">
    <location>
        <begin position="636"/>
        <end position="646"/>
    </location>
</feature>
<evidence type="ECO:0000256" key="2">
    <source>
        <dbReference type="ARBA" id="ARBA00005573"/>
    </source>
</evidence>
<comment type="subunit">
    <text evidence="9">Component of the nuclear pore complex (NPC).</text>
</comment>